<comment type="caution">
    <text evidence="1">The sequence shown here is derived from an EMBL/GenBank/DDBJ whole genome shotgun (WGS) entry which is preliminary data.</text>
</comment>
<gene>
    <name evidence="1" type="ORF">E5990_10735</name>
</gene>
<evidence type="ECO:0000313" key="1">
    <source>
        <dbReference type="EMBL" id="THG42654.1"/>
    </source>
</evidence>
<organism evidence="1 2">
    <name type="scientific">Muribaculum caecicola</name>
    <dbReference type="NCBI Taxonomy" id="3038144"/>
    <lineage>
        <taxon>Bacteria</taxon>
        <taxon>Pseudomonadati</taxon>
        <taxon>Bacteroidota</taxon>
        <taxon>Bacteroidia</taxon>
        <taxon>Bacteroidales</taxon>
        <taxon>Muribaculaceae</taxon>
        <taxon>Muribaculum</taxon>
    </lineage>
</organism>
<sequence>MLHIGNLIKAEMKRQERTPVWLARKINCRRQNIYYIYEQKSLNTELLIRISKASMIR</sequence>
<keyword evidence="2" id="KW-1185">Reference proteome</keyword>
<dbReference type="Proteomes" id="UP000305401">
    <property type="component" value="Unassembled WGS sequence"/>
</dbReference>
<reference evidence="1" key="1">
    <citation type="submission" date="2019-04" db="EMBL/GenBank/DDBJ databases">
        <title>Microbes associate with the intestines of laboratory mice.</title>
        <authorList>
            <person name="Navarre W."/>
            <person name="Wong E."/>
            <person name="Huang K.C."/>
            <person name="Tropini C."/>
            <person name="Ng K."/>
            <person name="Yu B."/>
        </authorList>
    </citation>
    <scope>NUCLEOTIDE SEQUENCE</scope>
    <source>
        <strain evidence="1">NM86_A22</strain>
    </source>
</reference>
<accession>A0AC61S2M2</accession>
<name>A0AC61S2M2_9BACT</name>
<protein>
    <submittedName>
        <fullName evidence="1">XRE family transcriptional regulator</fullName>
    </submittedName>
</protein>
<proteinExistence type="predicted"/>
<evidence type="ECO:0000313" key="2">
    <source>
        <dbReference type="Proteomes" id="UP000305401"/>
    </source>
</evidence>
<dbReference type="EMBL" id="SSTG01000212">
    <property type="protein sequence ID" value="THG42654.1"/>
    <property type="molecule type" value="Genomic_DNA"/>
</dbReference>